<dbReference type="AlphaFoldDB" id="A0A433TWN5"/>
<feature type="region of interest" description="Disordered" evidence="1">
    <location>
        <begin position="1"/>
        <end position="85"/>
    </location>
</feature>
<evidence type="ECO:0000313" key="3">
    <source>
        <dbReference type="Proteomes" id="UP000271974"/>
    </source>
</evidence>
<sequence length="244" mass="25413">MDPDSDSVADMDPDSDSVADMDPDSDSVADIDPDSDSVADMDPDSDSVADMDPNSDSVASNDPDSISVAKLDPDSDAVPIEDPDSDAVAMRDPISVSVITVDPDSVSVADINSDIDFFAESLAIRRMRALADRTLRIFGCTVDSIIVEVADAVASIAEIDSPCVDSTDELIRVVAVDPAGGVEVTPNCDVVAGVDPYSVYVSNIDPDNDGVLNAVAVRNTVDNMDPDAVGDIDEDIDAVGDLDS</sequence>
<protein>
    <submittedName>
        <fullName evidence="2">Uncharacterized protein</fullName>
    </submittedName>
</protein>
<feature type="compositionally biased region" description="Acidic residues" evidence="1">
    <location>
        <begin position="1"/>
        <end position="49"/>
    </location>
</feature>
<feature type="compositionally biased region" description="Polar residues" evidence="1">
    <location>
        <begin position="54"/>
        <end position="64"/>
    </location>
</feature>
<dbReference type="EMBL" id="RQTK01000155">
    <property type="protein sequence ID" value="RUS85947.1"/>
    <property type="molecule type" value="Genomic_DNA"/>
</dbReference>
<comment type="caution">
    <text evidence="2">The sequence shown here is derived from an EMBL/GenBank/DDBJ whole genome shotgun (WGS) entry which is preliminary data.</text>
</comment>
<accession>A0A433TWN5</accession>
<evidence type="ECO:0000313" key="2">
    <source>
        <dbReference type="EMBL" id="RUS85947.1"/>
    </source>
</evidence>
<keyword evidence="3" id="KW-1185">Reference proteome</keyword>
<gene>
    <name evidence="2" type="ORF">EGW08_006276</name>
</gene>
<dbReference type="Proteomes" id="UP000271974">
    <property type="component" value="Unassembled WGS sequence"/>
</dbReference>
<proteinExistence type="predicted"/>
<name>A0A433TWN5_ELYCH</name>
<evidence type="ECO:0000256" key="1">
    <source>
        <dbReference type="SAM" id="MobiDB-lite"/>
    </source>
</evidence>
<organism evidence="2 3">
    <name type="scientific">Elysia chlorotica</name>
    <name type="common">Eastern emerald elysia</name>
    <name type="synonym">Sea slug</name>
    <dbReference type="NCBI Taxonomy" id="188477"/>
    <lineage>
        <taxon>Eukaryota</taxon>
        <taxon>Metazoa</taxon>
        <taxon>Spiralia</taxon>
        <taxon>Lophotrochozoa</taxon>
        <taxon>Mollusca</taxon>
        <taxon>Gastropoda</taxon>
        <taxon>Heterobranchia</taxon>
        <taxon>Euthyneura</taxon>
        <taxon>Panpulmonata</taxon>
        <taxon>Sacoglossa</taxon>
        <taxon>Placobranchoidea</taxon>
        <taxon>Plakobranchidae</taxon>
        <taxon>Elysia</taxon>
    </lineage>
</organism>
<reference evidence="2 3" key="1">
    <citation type="submission" date="2019-01" db="EMBL/GenBank/DDBJ databases">
        <title>A draft genome assembly of the solar-powered sea slug Elysia chlorotica.</title>
        <authorList>
            <person name="Cai H."/>
            <person name="Li Q."/>
            <person name="Fang X."/>
            <person name="Li J."/>
            <person name="Curtis N.E."/>
            <person name="Altenburger A."/>
            <person name="Shibata T."/>
            <person name="Feng M."/>
            <person name="Maeda T."/>
            <person name="Schwartz J.A."/>
            <person name="Shigenobu S."/>
            <person name="Lundholm N."/>
            <person name="Nishiyama T."/>
            <person name="Yang H."/>
            <person name="Hasebe M."/>
            <person name="Li S."/>
            <person name="Pierce S.K."/>
            <person name="Wang J."/>
        </authorList>
    </citation>
    <scope>NUCLEOTIDE SEQUENCE [LARGE SCALE GENOMIC DNA]</scope>
    <source>
        <strain evidence="2">EC2010</strain>
        <tissue evidence="2">Whole organism of an adult</tissue>
    </source>
</reference>